<keyword evidence="4" id="KW-1185">Reference proteome</keyword>
<comment type="caution">
    <text evidence="3">The sequence shown here is derived from an EMBL/GenBank/DDBJ whole genome shotgun (WGS) entry which is preliminary data.</text>
</comment>
<reference evidence="4" key="1">
    <citation type="submission" date="2024-07" db="EMBL/GenBank/DDBJ databases">
        <title>Two chromosome-level genome assemblies of Korean endemic species Abeliophyllum distichum and Forsythia ovata (Oleaceae).</title>
        <authorList>
            <person name="Jang H."/>
        </authorList>
    </citation>
    <scope>NUCLEOTIDE SEQUENCE [LARGE SCALE GENOMIC DNA]</scope>
</reference>
<feature type="transmembrane region" description="Helical" evidence="2">
    <location>
        <begin position="320"/>
        <end position="338"/>
    </location>
</feature>
<keyword evidence="2" id="KW-0472">Membrane</keyword>
<evidence type="ECO:0000313" key="3">
    <source>
        <dbReference type="EMBL" id="KAL2525494.1"/>
    </source>
</evidence>
<organism evidence="3 4">
    <name type="scientific">Abeliophyllum distichum</name>
    <dbReference type="NCBI Taxonomy" id="126358"/>
    <lineage>
        <taxon>Eukaryota</taxon>
        <taxon>Viridiplantae</taxon>
        <taxon>Streptophyta</taxon>
        <taxon>Embryophyta</taxon>
        <taxon>Tracheophyta</taxon>
        <taxon>Spermatophyta</taxon>
        <taxon>Magnoliopsida</taxon>
        <taxon>eudicotyledons</taxon>
        <taxon>Gunneridae</taxon>
        <taxon>Pentapetalae</taxon>
        <taxon>asterids</taxon>
        <taxon>lamiids</taxon>
        <taxon>Lamiales</taxon>
        <taxon>Oleaceae</taxon>
        <taxon>Forsythieae</taxon>
        <taxon>Abeliophyllum</taxon>
    </lineage>
</organism>
<dbReference type="Proteomes" id="UP001604336">
    <property type="component" value="Unassembled WGS sequence"/>
</dbReference>
<evidence type="ECO:0000313" key="4">
    <source>
        <dbReference type="Proteomes" id="UP001604336"/>
    </source>
</evidence>
<gene>
    <name evidence="3" type="ORF">Adt_10548</name>
</gene>
<dbReference type="EMBL" id="JBFOLK010000003">
    <property type="protein sequence ID" value="KAL2525494.1"/>
    <property type="molecule type" value="Genomic_DNA"/>
</dbReference>
<keyword evidence="2" id="KW-0812">Transmembrane</keyword>
<feature type="region of interest" description="Disordered" evidence="1">
    <location>
        <begin position="266"/>
        <end position="295"/>
    </location>
</feature>
<proteinExistence type="predicted"/>
<protein>
    <submittedName>
        <fullName evidence="3">Uncharacterized protein</fullName>
    </submittedName>
</protein>
<keyword evidence="2" id="KW-1133">Transmembrane helix</keyword>
<sequence>MDTLIPHVGKHRNDTGFSLQFSVSVKDFTIPSIEPGGTKLVSTSEILKICRRLKLTSWLIKVKIDNEFSGLILSADHLQYYVLIVYKFRRIENGKYILVAEGVKEKTYPDCFLRMGVWNICSNVDAVVPGVAVNLEKMTSPPRKEESPQAGTKSKDYVRHKEVISSKRVRNMHSNVVVVVPGVAVNSKKMRLQTRKKASAQVCIKKKNYAKQDKVNPSKRARYICSNDDAVVPVIALNLEKMTLPPRKKESAQAGIKRKNYVKHKEVNPSKRKATNGDTTLAGSPLENDGRYSDIPNQQMEHMENDQHPNSPRSLSMDRTVYAFLFAFALVSVFIVYLL</sequence>
<evidence type="ECO:0000256" key="1">
    <source>
        <dbReference type="SAM" id="MobiDB-lite"/>
    </source>
</evidence>
<evidence type="ECO:0000256" key="2">
    <source>
        <dbReference type="SAM" id="Phobius"/>
    </source>
</evidence>
<name>A0ABD1UKA7_9LAMI</name>
<dbReference type="AlphaFoldDB" id="A0ABD1UKA7"/>
<accession>A0ABD1UKA7</accession>